<comment type="cofactor">
    <cofactor evidence="1">
        <name>FAD</name>
        <dbReference type="ChEBI" id="CHEBI:57692"/>
    </cofactor>
</comment>
<evidence type="ECO:0000313" key="7">
    <source>
        <dbReference type="Proteomes" id="UP001057532"/>
    </source>
</evidence>
<dbReference type="Gene3D" id="3.50.50.60">
    <property type="entry name" value="FAD/NAD(P)-binding domain"/>
    <property type="match status" value="1"/>
</dbReference>
<dbReference type="PANTHER" id="PTHR10961">
    <property type="entry name" value="PEROXISOMAL SARCOSINE OXIDASE"/>
    <property type="match status" value="1"/>
</dbReference>
<dbReference type="SUPFAM" id="SSF51905">
    <property type="entry name" value="FAD/NAD(P)-binding domain"/>
    <property type="match status" value="1"/>
</dbReference>
<dbReference type="InterPro" id="IPR045170">
    <property type="entry name" value="MTOX"/>
</dbReference>
<keyword evidence="3" id="KW-0274">FAD</keyword>
<evidence type="ECO:0000313" key="6">
    <source>
        <dbReference type="EMBL" id="USS93586.1"/>
    </source>
</evidence>
<evidence type="ECO:0000259" key="5">
    <source>
        <dbReference type="Pfam" id="PF01266"/>
    </source>
</evidence>
<gene>
    <name evidence="6" type="ORF">M8332_01665</name>
</gene>
<feature type="domain" description="FAD dependent oxidoreductase" evidence="5">
    <location>
        <begin position="17"/>
        <end position="63"/>
    </location>
</feature>
<keyword evidence="7" id="KW-1185">Reference proteome</keyword>
<evidence type="ECO:0000256" key="4">
    <source>
        <dbReference type="ARBA" id="ARBA00023002"/>
    </source>
</evidence>
<sequence>MTITYDLAIVGTGSVGACSYDLTPDENFIIDYLPGTDNIQLVTGLSGHGFKFASVLGQIVADRAAHQPENFDLTSLRLQRFHH</sequence>
<dbReference type="RefSeq" id="WP_252780450.1">
    <property type="nucleotide sequence ID" value="NZ_CP097478.1"/>
</dbReference>
<reference evidence="6" key="1">
    <citation type="submission" date="2022-05" db="EMBL/GenBank/DDBJ databases">
        <authorList>
            <person name="Oliphant S.A."/>
            <person name="Watson-Haigh N.S."/>
            <person name="Sumby K.M."/>
            <person name="Gardner J.M."/>
            <person name="Jiranek V."/>
        </authorList>
    </citation>
    <scope>NUCLEOTIDE SEQUENCE</scope>
    <source>
        <strain evidence="6">Ru20-1</strain>
    </source>
</reference>
<evidence type="ECO:0000256" key="2">
    <source>
        <dbReference type="ARBA" id="ARBA00022630"/>
    </source>
</evidence>
<protein>
    <recommendedName>
        <fullName evidence="5">FAD dependent oxidoreductase domain-containing protein</fullName>
    </recommendedName>
</protein>
<keyword evidence="2" id="KW-0285">Flavoprotein</keyword>
<name>A0ABY5C8F3_9LACO</name>
<dbReference type="EMBL" id="CP097478">
    <property type="protein sequence ID" value="USS93586.1"/>
    <property type="molecule type" value="Genomic_DNA"/>
</dbReference>
<accession>A0ABY5C8F3</accession>
<dbReference type="InterPro" id="IPR036188">
    <property type="entry name" value="FAD/NAD-bd_sf"/>
</dbReference>
<dbReference type="PANTHER" id="PTHR10961:SF7">
    <property type="entry name" value="FAD DEPENDENT OXIDOREDUCTASE DOMAIN-CONTAINING PROTEIN"/>
    <property type="match status" value="1"/>
</dbReference>
<organism evidence="6 7">
    <name type="scientific">Fructilactobacillus ixorae</name>
    <dbReference type="NCBI Taxonomy" id="1750535"/>
    <lineage>
        <taxon>Bacteria</taxon>
        <taxon>Bacillati</taxon>
        <taxon>Bacillota</taxon>
        <taxon>Bacilli</taxon>
        <taxon>Lactobacillales</taxon>
        <taxon>Lactobacillaceae</taxon>
        <taxon>Fructilactobacillus</taxon>
    </lineage>
</organism>
<evidence type="ECO:0000256" key="1">
    <source>
        <dbReference type="ARBA" id="ARBA00001974"/>
    </source>
</evidence>
<dbReference type="Pfam" id="PF01266">
    <property type="entry name" value="DAO"/>
    <property type="match status" value="1"/>
</dbReference>
<keyword evidence="4" id="KW-0560">Oxidoreductase</keyword>
<proteinExistence type="predicted"/>
<dbReference type="InterPro" id="IPR006076">
    <property type="entry name" value="FAD-dep_OxRdtase"/>
</dbReference>
<dbReference type="Proteomes" id="UP001057532">
    <property type="component" value="Chromosome"/>
</dbReference>
<evidence type="ECO:0000256" key="3">
    <source>
        <dbReference type="ARBA" id="ARBA00022827"/>
    </source>
</evidence>